<dbReference type="GO" id="GO:0000290">
    <property type="term" value="P:deadenylation-dependent decapping of nuclear-transcribed mRNA"/>
    <property type="evidence" value="ECO:0007669"/>
    <property type="project" value="InterPro"/>
</dbReference>
<dbReference type="GO" id="GO:0031087">
    <property type="term" value="P:deadenylation-independent decapping of nuclear-transcribed mRNA"/>
    <property type="evidence" value="ECO:0007669"/>
    <property type="project" value="TreeGrafter"/>
</dbReference>
<dbReference type="GO" id="GO:0000184">
    <property type="term" value="P:nuclear-transcribed mRNA catabolic process, nonsense-mediated decay"/>
    <property type="evidence" value="ECO:0007669"/>
    <property type="project" value="UniProtKB-KW"/>
</dbReference>
<dbReference type="InterPro" id="IPR010334">
    <property type="entry name" value="Dcp1"/>
</dbReference>
<dbReference type="PANTHER" id="PTHR16290:SF4">
    <property type="entry name" value="MRNA-DECAPPING ENZYME 1A"/>
    <property type="match status" value="1"/>
</dbReference>
<dbReference type="InterPro" id="IPR031953">
    <property type="entry name" value="mRNA_decap_C"/>
</dbReference>
<dbReference type="AlphaFoldDB" id="A0AAV1HK10"/>
<dbReference type="GO" id="GO:0008047">
    <property type="term" value="F:enzyme activator activity"/>
    <property type="evidence" value="ECO:0007669"/>
    <property type="project" value="InterPro"/>
</dbReference>
<proteinExistence type="inferred from homology"/>
<evidence type="ECO:0000256" key="8">
    <source>
        <dbReference type="ARBA" id="ARBA00023242"/>
    </source>
</evidence>
<dbReference type="PANTHER" id="PTHR16290">
    <property type="entry name" value="TRANSCRIPTION FACTOR SMIF DECAPPING ENZYME DCP1"/>
    <property type="match status" value="1"/>
</dbReference>
<feature type="region of interest" description="Disordered" evidence="11">
    <location>
        <begin position="430"/>
        <end position="455"/>
    </location>
</feature>
<dbReference type="Pfam" id="PF06058">
    <property type="entry name" value="DCP1"/>
    <property type="match status" value="1"/>
</dbReference>
<evidence type="ECO:0000256" key="11">
    <source>
        <dbReference type="SAM" id="MobiDB-lite"/>
    </source>
</evidence>
<dbReference type="Gene3D" id="6.10.140.2030">
    <property type="match status" value="1"/>
</dbReference>
<evidence type="ECO:0000256" key="6">
    <source>
        <dbReference type="ARBA" id="ARBA00022801"/>
    </source>
</evidence>
<evidence type="ECO:0000313" key="13">
    <source>
        <dbReference type="EMBL" id="CAJ1085559.1"/>
    </source>
</evidence>
<dbReference type="Gene3D" id="2.30.29.30">
    <property type="entry name" value="Pleckstrin-homology domain (PH domain)/Phosphotyrosine-binding domain (PTB)"/>
    <property type="match status" value="1"/>
</dbReference>
<dbReference type="GO" id="GO:0140933">
    <property type="term" value="F:5'-(N(7)-methylguanosine 5'-triphospho)-[mRNA] hydrolase activity"/>
    <property type="evidence" value="ECO:0007669"/>
    <property type="project" value="UniProtKB-EC"/>
</dbReference>
<comment type="similarity">
    <text evidence="3">Belongs to the DCP1 family.</text>
</comment>
<comment type="catalytic activity">
    <reaction evidence="10">
        <text>a 5'-end (N(7)-methyl 5'-triphosphoguanosine)-ribonucleoside in mRNA + H2O = N(7)-methyl-GDP + a 5'-end phospho-ribonucleoside in mRNA + 2 H(+)</text>
        <dbReference type="Rhea" id="RHEA:67484"/>
        <dbReference type="Rhea" id="RHEA-COMP:15692"/>
        <dbReference type="Rhea" id="RHEA-COMP:17167"/>
        <dbReference type="ChEBI" id="CHEBI:15377"/>
        <dbReference type="ChEBI" id="CHEBI:15378"/>
        <dbReference type="ChEBI" id="CHEBI:63714"/>
        <dbReference type="ChEBI" id="CHEBI:138282"/>
        <dbReference type="ChEBI" id="CHEBI:156461"/>
        <dbReference type="EC" id="3.6.1.62"/>
    </reaction>
    <physiologicalReaction direction="left-to-right" evidence="10">
        <dbReference type="Rhea" id="RHEA:67485"/>
    </physiologicalReaction>
</comment>
<dbReference type="GO" id="GO:0003729">
    <property type="term" value="F:mRNA binding"/>
    <property type="evidence" value="ECO:0007669"/>
    <property type="project" value="TreeGrafter"/>
</dbReference>
<evidence type="ECO:0000256" key="1">
    <source>
        <dbReference type="ARBA" id="ARBA00004123"/>
    </source>
</evidence>
<sequence>METVNAGYTMSFAALQRQDPYINKLLDVTSQVALYNFNSKVNEWEKTEIEGTLFVYARSTSPHHGFTIMNRLNKEDLVEPINKDLEFQLQDPFLLYRNGNLGIYSIWFFDKRDCQRIAQLMVKIVKQEADCARRESPEGVNGAAEPRSTDILELLSKAKEEYQRAQGGKRDTSAELNVTAASSTAEHVHCSSQQEKSSPSKVKQITVEELFDSSLPKDATSVIFPVQHTTTACSGLSISYHQNQSCSAPAHLNQLPPSNLPSPDSRSNQQSQAPILPQAPYVLHPSPIFKSMVPKSEHQPLCSVFPLMMPPAGSEPHAAPPGCAASPCTTYMRKEVLSTLKPAVSSVHMNIHKPVLAPNFLPSALLPPHSFQEPTVIPPPQHMKEVDSLSQPSNLIKPLSTVAMRLGLAGPAAEISVLLSPSAFQQSMNKTPAAMSGFPPAPSELSSSDVGVVDPPEAPCRKAQLQETLIYLIKNDAAFFRAIHEHLQTVTNDFSNMKV</sequence>
<evidence type="ECO:0000256" key="9">
    <source>
        <dbReference type="ARBA" id="ARBA00026102"/>
    </source>
</evidence>
<dbReference type="GO" id="GO:0005634">
    <property type="term" value="C:nucleus"/>
    <property type="evidence" value="ECO:0007669"/>
    <property type="project" value="UniProtKB-SubCell"/>
</dbReference>
<evidence type="ECO:0000256" key="2">
    <source>
        <dbReference type="ARBA" id="ARBA00004496"/>
    </source>
</evidence>
<keyword evidence="5" id="KW-0597">Phosphoprotein</keyword>
<feature type="compositionally biased region" description="Low complexity" evidence="11">
    <location>
        <begin position="252"/>
        <end position="268"/>
    </location>
</feature>
<dbReference type="Proteomes" id="UP001178508">
    <property type="component" value="Chromosome 22"/>
</dbReference>
<keyword evidence="4" id="KW-0963">Cytoplasm</keyword>
<reference evidence="13" key="1">
    <citation type="submission" date="2023-08" db="EMBL/GenBank/DDBJ databases">
        <authorList>
            <person name="Alioto T."/>
            <person name="Alioto T."/>
            <person name="Gomez Garrido J."/>
        </authorList>
    </citation>
    <scope>NUCLEOTIDE SEQUENCE</scope>
</reference>
<dbReference type="GO" id="GO:0000932">
    <property type="term" value="C:P-body"/>
    <property type="evidence" value="ECO:0007669"/>
    <property type="project" value="TreeGrafter"/>
</dbReference>
<dbReference type="FunFam" id="2.30.29.30:FF:000097">
    <property type="entry name" value="Putative mRNA-decapping enzyme 1A"/>
    <property type="match status" value="1"/>
</dbReference>
<keyword evidence="8" id="KW-0539">Nucleus</keyword>
<evidence type="ECO:0000313" key="14">
    <source>
        <dbReference type="Proteomes" id="UP001178508"/>
    </source>
</evidence>
<accession>A0AAV1HK10</accession>
<gene>
    <name evidence="13" type="ORF">XNOV1_A021811</name>
</gene>
<name>A0AAV1HK10_XYRNO</name>
<evidence type="ECO:0000259" key="12">
    <source>
        <dbReference type="Pfam" id="PF16741"/>
    </source>
</evidence>
<keyword evidence="14" id="KW-1185">Reference proteome</keyword>
<evidence type="ECO:0000256" key="4">
    <source>
        <dbReference type="ARBA" id="ARBA00022490"/>
    </source>
</evidence>
<dbReference type="EMBL" id="OY660885">
    <property type="protein sequence ID" value="CAJ1085559.1"/>
    <property type="molecule type" value="Genomic_DNA"/>
</dbReference>
<evidence type="ECO:0000256" key="5">
    <source>
        <dbReference type="ARBA" id="ARBA00022553"/>
    </source>
</evidence>
<dbReference type="InterPro" id="IPR011993">
    <property type="entry name" value="PH-like_dom_sf"/>
</dbReference>
<evidence type="ECO:0000256" key="3">
    <source>
        <dbReference type="ARBA" id="ARBA00008778"/>
    </source>
</evidence>
<dbReference type="Pfam" id="PF16741">
    <property type="entry name" value="mRNA_decap_C"/>
    <property type="match status" value="1"/>
</dbReference>
<dbReference type="CDD" id="cd09804">
    <property type="entry name" value="Dcp1"/>
    <property type="match status" value="1"/>
</dbReference>
<organism evidence="13 14">
    <name type="scientific">Xyrichtys novacula</name>
    <name type="common">Pearly razorfish</name>
    <name type="synonym">Hemipteronotus novacula</name>
    <dbReference type="NCBI Taxonomy" id="13765"/>
    <lineage>
        <taxon>Eukaryota</taxon>
        <taxon>Metazoa</taxon>
        <taxon>Chordata</taxon>
        <taxon>Craniata</taxon>
        <taxon>Vertebrata</taxon>
        <taxon>Euteleostomi</taxon>
        <taxon>Actinopterygii</taxon>
        <taxon>Neopterygii</taxon>
        <taxon>Teleostei</taxon>
        <taxon>Neoteleostei</taxon>
        <taxon>Acanthomorphata</taxon>
        <taxon>Eupercaria</taxon>
        <taxon>Labriformes</taxon>
        <taxon>Labridae</taxon>
        <taxon>Xyrichtys</taxon>
    </lineage>
</organism>
<evidence type="ECO:0000256" key="7">
    <source>
        <dbReference type="ARBA" id="ARBA00023161"/>
    </source>
</evidence>
<dbReference type="SUPFAM" id="SSF50729">
    <property type="entry name" value="PH domain-like"/>
    <property type="match status" value="1"/>
</dbReference>
<feature type="domain" description="mRNA-decapping enzyme C-terminal" evidence="12">
    <location>
        <begin position="458"/>
        <end position="498"/>
    </location>
</feature>
<feature type="region of interest" description="Disordered" evidence="11">
    <location>
        <begin position="249"/>
        <end position="272"/>
    </location>
</feature>
<keyword evidence="6" id="KW-0378">Hydrolase</keyword>
<comment type="subcellular location">
    <subcellularLocation>
        <location evidence="2">Cytoplasm</location>
    </subcellularLocation>
    <subcellularLocation>
        <location evidence="1">Nucleus</location>
    </subcellularLocation>
</comment>
<dbReference type="EC" id="3.6.1.62" evidence="9"/>
<keyword evidence="7" id="KW-0866">Nonsense-mediated mRNA decay</keyword>
<protein>
    <recommendedName>
        <fullName evidence="9">5'-(N(7)-methylguanosine 5'-triphospho)-[mRNA] hydrolase</fullName>
        <ecNumber evidence="9">3.6.1.62</ecNumber>
    </recommendedName>
</protein>
<evidence type="ECO:0000256" key="10">
    <source>
        <dbReference type="ARBA" id="ARBA00047661"/>
    </source>
</evidence>